<reference evidence="1" key="1">
    <citation type="submission" date="2020-04" db="EMBL/GenBank/DDBJ databases">
        <authorList>
            <person name="Chiriac C."/>
            <person name="Salcher M."/>
            <person name="Ghai R."/>
            <person name="Kavagutti S V."/>
        </authorList>
    </citation>
    <scope>NUCLEOTIDE SEQUENCE</scope>
</reference>
<dbReference type="CDD" id="cd12214">
    <property type="entry name" value="ChiA1_BD"/>
    <property type="match status" value="1"/>
</dbReference>
<dbReference type="GO" id="GO:0004553">
    <property type="term" value="F:hydrolase activity, hydrolyzing O-glycosyl compounds"/>
    <property type="evidence" value="ECO:0007669"/>
    <property type="project" value="InterPro"/>
</dbReference>
<organism evidence="1">
    <name type="scientific">uncultured Caudovirales phage</name>
    <dbReference type="NCBI Taxonomy" id="2100421"/>
    <lineage>
        <taxon>Viruses</taxon>
        <taxon>Duplodnaviria</taxon>
        <taxon>Heunggongvirae</taxon>
        <taxon>Uroviricota</taxon>
        <taxon>Caudoviricetes</taxon>
        <taxon>Peduoviridae</taxon>
        <taxon>Maltschvirus</taxon>
        <taxon>Maltschvirus maltsch</taxon>
    </lineage>
</organism>
<name>A0A6J5LFC6_9CAUD</name>
<dbReference type="GO" id="GO:0030246">
    <property type="term" value="F:carbohydrate binding"/>
    <property type="evidence" value="ECO:0007669"/>
    <property type="project" value="InterPro"/>
</dbReference>
<protein>
    <submittedName>
        <fullName evidence="1">ChiA1_BD domain containing protein</fullName>
    </submittedName>
</protein>
<evidence type="ECO:0000313" key="1">
    <source>
        <dbReference type="EMBL" id="CAB4131886.1"/>
    </source>
</evidence>
<proteinExistence type="predicted"/>
<dbReference type="SUPFAM" id="SSF51055">
    <property type="entry name" value="Carbohydrate binding domain"/>
    <property type="match status" value="1"/>
</dbReference>
<dbReference type="GO" id="GO:0005975">
    <property type="term" value="P:carbohydrate metabolic process"/>
    <property type="evidence" value="ECO:0007669"/>
    <property type="project" value="InterPro"/>
</dbReference>
<sequence>MALKGKPIAVGTTDTDIYLCPATTEASVHGLIFANVTGSAATITIKLYIQSTGTTTTIATGISVAANSTYTWPKPVDMNANDKIIASASTGSAIVCLYSSYEGTATPAAVGFTGRGAWSSGATYAVNDVVSYNSTTYLAIQAGTNQTPNTATAYWMVLAAQGAAGTGDVTTNTAQTLTGAKRGAVTAANTGSFDMSAGNNFSCTPTGTATLTFTNITAGQSGFITLVNGSNYTIAKASAVKVATGVLTALSATGTYELSYHSPDGTNVYLTASGALA</sequence>
<dbReference type="Gene3D" id="2.10.10.20">
    <property type="entry name" value="Carbohydrate-binding module superfamily 5/12"/>
    <property type="match status" value="1"/>
</dbReference>
<dbReference type="EMBL" id="LR796255">
    <property type="protein sequence ID" value="CAB4131886.1"/>
    <property type="molecule type" value="Genomic_DNA"/>
</dbReference>
<gene>
    <name evidence="1" type="ORF">UFOVP137_16</name>
</gene>
<accession>A0A6J5LFC6</accession>
<dbReference type="GO" id="GO:0005576">
    <property type="term" value="C:extracellular region"/>
    <property type="evidence" value="ECO:0007669"/>
    <property type="project" value="InterPro"/>
</dbReference>
<dbReference type="InterPro" id="IPR036573">
    <property type="entry name" value="CBM_sf_5/12"/>
</dbReference>